<evidence type="ECO:0000256" key="1">
    <source>
        <dbReference type="ARBA" id="ARBA00022670"/>
    </source>
</evidence>
<feature type="domain" description="Peptidase S1" evidence="7">
    <location>
        <begin position="60"/>
        <end position="299"/>
    </location>
</feature>
<keyword evidence="1 5" id="KW-0645">Protease</keyword>
<evidence type="ECO:0000256" key="5">
    <source>
        <dbReference type="RuleBase" id="RU363034"/>
    </source>
</evidence>
<dbReference type="SMART" id="SM00020">
    <property type="entry name" value="Tryp_SPc"/>
    <property type="match status" value="1"/>
</dbReference>
<reference evidence="9" key="1">
    <citation type="submission" date="2025-08" db="UniProtKB">
        <authorList>
            <consortium name="RefSeq"/>
        </authorList>
    </citation>
    <scope>IDENTIFICATION</scope>
</reference>
<dbReference type="PRINTS" id="PR00722">
    <property type="entry name" value="CHYMOTRYPSIN"/>
</dbReference>
<dbReference type="PROSITE" id="PS00135">
    <property type="entry name" value="TRYPSIN_SER"/>
    <property type="match status" value="1"/>
</dbReference>
<evidence type="ECO:0000256" key="4">
    <source>
        <dbReference type="ARBA" id="ARBA00023157"/>
    </source>
</evidence>
<sequence>MKDILVLVLIFSAQAPRVASLLARNVVTAKISLHNTIDSGTCGLRPTLPDNGTQELNTRVVGGFESVRNSWPSICSLRHSQYPDSHFCGADLIKNLYGDYFMITAAHCVQNNNQSSQYLAFCGVHNVSSRTEPHRIKVEFSNLRIHPFFNHTTLDYDVAIFSISTSVPTNEFISPVCLPYEDMLVGEKAIVVGWGSLRPETPHARVLHQVTVPIMPRETCQSMYAADAVITDRMFCAGLRSGGIDACDGDSGGPLYSYRLNEWNLIGIVSWGYGCADPGYTSVYTDVMVVRDWINRIINYLPDDIIG</sequence>
<dbReference type="PANTHER" id="PTHR24252">
    <property type="entry name" value="ACROSIN-RELATED"/>
    <property type="match status" value="1"/>
</dbReference>
<evidence type="ECO:0000313" key="9">
    <source>
        <dbReference type="RefSeq" id="XP_055880983.1"/>
    </source>
</evidence>
<dbReference type="PANTHER" id="PTHR24252:SF7">
    <property type="entry name" value="HYALIN"/>
    <property type="match status" value="1"/>
</dbReference>
<dbReference type="InterPro" id="IPR001254">
    <property type="entry name" value="Trypsin_dom"/>
</dbReference>
<evidence type="ECO:0000313" key="8">
    <source>
        <dbReference type="Proteomes" id="UP001165740"/>
    </source>
</evidence>
<dbReference type="GeneID" id="106067812"/>
<dbReference type="GO" id="GO:0006508">
    <property type="term" value="P:proteolysis"/>
    <property type="evidence" value="ECO:0007669"/>
    <property type="project" value="UniProtKB-KW"/>
</dbReference>
<dbReference type="OMA" id="AVENRAW"/>
<dbReference type="PROSITE" id="PS50240">
    <property type="entry name" value="TRYPSIN_DOM"/>
    <property type="match status" value="1"/>
</dbReference>
<dbReference type="PROSITE" id="PS00134">
    <property type="entry name" value="TRYPSIN_HIS"/>
    <property type="match status" value="1"/>
</dbReference>
<dbReference type="Pfam" id="PF00089">
    <property type="entry name" value="Trypsin"/>
    <property type="match status" value="1"/>
</dbReference>
<organism evidence="8 9">
    <name type="scientific">Biomphalaria glabrata</name>
    <name type="common">Bloodfluke planorb</name>
    <name type="synonym">Freshwater snail</name>
    <dbReference type="NCBI Taxonomy" id="6526"/>
    <lineage>
        <taxon>Eukaryota</taxon>
        <taxon>Metazoa</taxon>
        <taxon>Spiralia</taxon>
        <taxon>Lophotrochozoa</taxon>
        <taxon>Mollusca</taxon>
        <taxon>Gastropoda</taxon>
        <taxon>Heterobranchia</taxon>
        <taxon>Euthyneura</taxon>
        <taxon>Panpulmonata</taxon>
        <taxon>Hygrophila</taxon>
        <taxon>Lymnaeoidea</taxon>
        <taxon>Planorbidae</taxon>
        <taxon>Biomphalaria</taxon>
    </lineage>
</organism>
<evidence type="ECO:0000256" key="6">
    <source>
        <dbReference type="SAM" id="SignalP"/>
    </source>
</evidence>
<evidence type="ECO:0000256" key="3">
    <source>
        <dbReference type="ARBA" id="ARBA00022825"/>
    </source>
</evidence>
<keyword evidence="4" id="KW-1015">Disulfide bond</keyword>
<dbReference type="InterPro" id="IPR043504">
    <property type="entry name" value="Peptidase_S1_PA_chymotrypsin"/>
</dbReference>
<dbReference type="FunFam" id="2.40.10.10:FF:000003">
    <property type="entry name" value="Transmembrane serine protease 3"/>
    <property type="match status" value="1"/>
</dbReference>
<dbReference type="SUPFAM" id="SSF50494">
    <property type="entry name" value="Trypsin-like serine proteases"/>
    <property type="match status" value="1"/>
</dbReference>
<keyword evidence="2 5" id="KW-0378">Hydrolase</keyword>
<dbReference type="Proteomes" id="UP001165740">
    <property type="component" value="Chromosome 3"/>
</dbReference>
<evidence type="ECO:0000259" key="7">
    <source>
        <dbReference type="PROSITE" id="PS50240"/>
    </source>
</evidence>
<keyword evidence="6" id="KW-0732">Signal</keyword>
<feature type="chain" id="PRO_5040804054" evidence="6">
    <location>
        <begin position="21"/>
        <end position="307"/>
    </location>
</feature>
<keyword evidence="3 5" id="KW-0720">Serine protease</keyword>
<gene>
    <name evidence="9" type="primary">LOC106067812</name>
</gene>
<keyword evidence="8" id="KW-1185">Reference proteome</keyword>
<feature type="signal peptide" evidence="6">
    <location>
        <begin position="1"/>
        <end position="20"/>
    </location>
</feature>
<name>A0A9W3A1C9_BIOGL</name>
<protein>
    <submittedName>
        <fullName evidence="9">Trypsin-1-like isoform X1</fullName>
    </submittedName>
</protein>
<accession>A0A9W3A1C9</accession>
<dbReference type="AlphaFoldDB" id="A0A9W3A1C9"/>
<dbReference type="InterPro" id="IPR033116">
    <property type="entry name" value="TRYPSIN_SER"/>
</dbReference>
<dbReference type="RefSeq" id="XP_055880983.1">
    <property type="nucleotide sequence ID" value="XM_056025008.1"/>
</dbReference>
<dbReference type="GO" id="GO:0004252">
    <property type="term" value="F:serine-type endopeptidase activity"/>
    <property type="evidence" value="ECO:0007669"/>
    <property type="project" value="InterPro"/>
</dbReference>
<dbReference type="InterPro" id="IPR001314">
    <property type="entry name" value="Peptidase_S1A"/>
</dbReference>
<proteinExistence type="predicted"/>
<dbReference type="InterPro" id="IPR018114">
    <property type="entry name" value="TRYPSIN_HIS"/>
</dbReference>
<dbReference type="OrthoDB" id="10012881at2759"/>
<evidence type="ECO:0000256" key="2">
    <source>
        <dbReference type="ARBA" id="ARBA00022801"/>
    </source>
</evidence>
<dbReference type="InterPro" id="IPR009003">
    <property type="entry name" value="Peptidase_S1_PA"/>
</dbReference>
<dbReference type="Gene3D" id="2.40.10.10">
    <property type="entry name" value="Trypsin-like serine proteases"/>
    <property type="match status" value="1"/>
</dbReference>
<dbReference type="CDD" id="cd00190">
    <property type="entry name" value="Tryp_SPc"/>
    <property type="match status" value="1"/>
</dbReference>